<evidence type="ECO:0000313" key="1">
    <source>
        <dbReference type="EMBL" id="MCW3781380.1"/>
    </source>
</evidence>
<dbReference type="PROSITE" id="PS51257">
    <property type="entry name" value="PROKAR_LIPOPROTEIN"/>
    <property type="match status" value="1"/>
</dbReference>
<reference evidence="1 2" key="1">
    <citation type="submission" date="2022-10" db="EMBL/GenBank/DDBJ databases">
        <title>Defluviimonas sp. CAU 1641 isolated from mud.</title>
        <authorList>
            <person name="Kim W."/>
        </authorList>
    </citation>
    <scope>NUCLEOTIDE SEQUENCE [LARGE SCALE GENOMIC DNA]</scope>
    <source>
        <strain evidence="1 2">CAU 1641</strain>
    </source>
</reference>
<dbReference type="RefSeq" id="WP_264771516.1">
    <property type="nucleotide sequence ID" value="NZ_JAPDOG010000005.1"/>
</dbReference>
<dbReference type="EMBL" id="JAPDOG010000005">
    <property type="protein sequence ID" value="MCW3781380.1"/>
    <property type="molecule type" value="Genomic_DNA"/>
</dbReference>
<name>A0ABT3J139_9RHOB</name>
<evidence type="ECO:0000313" key="2">
    <source>
        <dbReference type="Proteomes" id="UP001207582"/>
    </source>
</evidence>
<protein>
    <recommendedName>
        <fullName evidence="3">Lipoprotein</fullName>
    </recommendedName>
</protein>
<accession>A0ABT3J139</accession>
<sequence>MKLKLAACFAVIAVAGCQPTSQSEYWKDGGSVARRQNDYTNCEVDAVNKVPTAMKVGTTPTYTTPTYVTPSSTSCYGYGYSVNCYTTGGNVTGGQTYGGQVYSYDANLDLRKRVFGQCMANAGYTQITVPTCTKEQEKLGVVVGPGTQSLPKAADVLCGTSTGYVLKPEA</sequence>
<dbReference type="Proteomes" id="UP001207582">
    <property type="component" value="Unassembled WGS sequence"/>
</dbReference>
<comment type="caution">
    <text evidence="1">The sequence shown here is derived from an EMBL/GenBank/DDBJ whole genome shotgun (WGS) entry which is preliminary data.</text>
</comment>
<keyword evidence="2" id="KW-1185">Reference proteome</keyword>
<proteinExistence type="predicted"/>
<gene>
    <name evidence="1" type="ORF">OM960_07225</name>
</gene>
<evidence type="ECO:0008006" key="3">
    <source>
        <dbReference type="Google" id="ProtNLM"/>
    </source>
</evidence>
<organism evidence="1 2">
    <name type="scientific">Defluviimonas salinarum</name>
    <dbReference type="NCBI Taxonomy" id="2992147"/>
    <lineage>
        <taxon>Bacteria</taxon>
        <taxon>Pseudomonadati</taxon>
        <taxon>Pseudomonadota</taxon>
        <taxon>Alphaproteobacteria</taxon>
        <taxon>Rhodobacterales</taxon>
        <taxon>Paracoccaceae</taxon>
        <taxon>Albidovulum</taxon>
    </lineage>
</organism>